<organism evidence="3 5">
    <name type="scientific">Vibrio jasicida</name>
    <dbReference type="NCBI Taxonomy" id="766224"/>
    <lineage>
        <taxon>Bacteria</taxon>
        <taxon>Pseudomonadati</taxon>
        <taxon>Pseudomonadota</taxon>
        <taxon>Gammaproteobacteria</taxon>
        <taxon>Vibrionales</taxon>
        <taxon>Vibrionaceae</taxon>
        <taxon>Vibrio</taxon>
    </lineage>
</organism>
<keyword evidence="1" id="KW-0472">Membrane</keyword>
<reference evidence="4 6" key="2">
    <citation type="submission" date="2024-10" db="EMBL/GenBank/DDBJ databases">
        <authorList>
            <person name="Yibar A."/>
            <person name="Saticioglu I.B."/>
            <person name="Duman M."/>
            <person name="Ajmi N."/>
            <person name="Gurler F."/>
            <person name="Ay H."/>
            <person name="Onuk E."/>
            <person name="Guler S."/>
            <person name="Romalde J.L."/>
        </authorList>
    </citation>
    <scope>NUCLEOTIDE SEQUENCE [LARGE SCALE GENOMIC DNA]</scope>
    <source>
        <strain evidence="4 6">1-TCBS-A</strain>
    </source>
</reference>
<feature type="transmembrane region" description="Helical" evidence="1">
    <location>
        <begin position="79"/>
        <end position="102"/>
    </location>
</feature>
<name>A0AAU9QNG9_9VIBR</name>
<comment type="caution">
    <text evidence="3">The sequence shown here is derived from an EMBL/GenBank/DDBJ whole genome shotgun (WGS) entry which is preliminary data.</text>
</comment>
<dbReference type="Proteomes" id="UP001607221">
    <property type="component" value="Unassembled WGS sequence"/>
</dbReference>
<keyword evidence="1" id="KW-0812">Transmembrane</keyword>
<evidence type="ECO:0000313" key="3">
    <source>
        <dbReference type="EMBL" id="CAH1594374.1"/>
    </source>
</evidence>
<dbReference type="Proteomes" id="UP001295462">
    <property type="component" value="Unassembled WGS sequence"/>
</dbReference>
<dbReference type="EMBL" id="CAKMUD010000081">
    <property type="protein sequence ID" value="CAH1594374.1"/>
    <property type="molecule type" value="Genomic_DNA"/>
</dbReference>
<keyword evidence="2" id="KW-0732">Signal</keyword>
<evidence type="ECO:0000313" key="4">
    <source>
        <dbReference type="EMBL" id="MFH0273348.1"/>
    </source>
</evidence>
<keyword evidence="6" id="KW-1185">Reference proteome</keyword>
<proteinExistence type="predicted"/>
<feature type="transmembrane region" description="Helical" evidence="1">
    <location>
        <begin position="28"/>
        <end position="44"/>
    </location>
</feature>
<gene>
    <name evidence="4" type="ORF">ACGRHZ_18930</name>
    <name evidence="3" type="ORF">THF1A12_280049</name>
</gene>
<evidence type="ECO:0000313" key="5">
    <source>
        <dbReference type="Proteomes" id="UP001295462"/>
    </source>
</evidence>
<reference evidence="3" key="1">
    <citation type="submission" date="2022-01" db="EMBL/GenBank/DDBJ databases">
        <authorList>
            <person name="Lagorce A."/>
        </authorList>
    </citation>
    <scope>NUCLEOTIDE SEQUENCE</scope>
    <source>
        <strain evidence="3">Th15_F1_A12</strain>
    </source>
</reference>
<evidence type="ECO:0000256" key="1">
    <source>
        <dbReference type="SAM" id="Phobius"/>
    </source>
</evidence>
<feature type="transmembrane region" description="Helical" evidence="1">
    <location>
        <begin position="51"/>
        <end position="73"/>
    </location>
</feature>
<accession>A0AAU9QNG9</accession>
<dbReference type="EMBL" id="JBIHSE010000002">
    <property type="protein sequence ID" value="MFH0273348.1"/>
    <property type="molecule type" value="Genomic_DNA"/>
</dbReference>
<dbReference type="AlphaFoldDB" id="A0AAU9QNG9"/>
<evidence type="ECO:0000313" key="6">
    <source>
        <dbReference type="Proteomes" id="UP001607221"/>
    </source>
</evidence>
<keyword evidence="1" id="KW-1133">Transmembrane helix</keyword>
<evidence type="ECO:0000256" key="2">
    <source>
        <dbReference type="SAM" id="SignalP"/>
    </source>
</evidence>
<dbReference type="GeneID" id="48231768"/>
<dbReference type="RefSeq" id="WP_038867876.1">
    <property type="nucleotide sequence ID" value="NZ_BBKZ01000005.1"/>
</dbReference>
<feature type="signal peptide" evidence="2">
    <location>
        <begin position="1"/>
        <end position="18"/>
    </location>
</feature>
<protein>
    <submittedName>
        <fullName evidence="3">NADH:ubiquinone oxidoreductase</fullName>
    </submittedName>
</protein>
<feature type="chain" id="PRO_5043403934" evidence="2">
    <location>
        <begin position="19"/>
        <end position="120"/>
    </location>
</feature>
<sequence>MKLFLLLMASVSAGVASADHIHSFMLGLSIATLAVGSCYFFAFRSSRFPQLALFLLICGMLSKLTITVVGVMWGMSAELITSPIVFALSYLFFSLAVTYLWFSYRQSITKIPERFRVATA</sequence>